<dbReference type="AlphaFoldDB" id="A0A3E0ILS7"/>
<keyword evidence="1" id="KW-0547">Nucleotide-binding</keyword>
<sequence>SDIQIYPQYIETRKASLRDTYFNINQRGEA</sequence>
<name>A0A3E0ILS7_9STAP</name>
<dbReference type="EMBL" id="QKXQ01000557">
    <property type="protein sequence ID" value="REH91186.1"/>
    <property type="molecule type" value="Genomic_DNA"/>
</dbReference>
<comment type="caution">
    <text evidence="1">The sequence shown here is derived from an EMBL/GenBank/DDBJ whole genome shotgun (WGS) entry which is preliminary data.</text>
</comment>
<dbReference type="Proteomes" id="UP000256562">
    <property type="component" value="Unassembled WGS sequence"/>
</dbReference>
<gene>
    <name evidence="1" type="ORF">DOS83_11720</name>
</gene>
<keyword evidence="1" id="KW-0067">ATP-binding</keyword>
<accession>A0A3E0ILS7</accession>
<proteinExistence type="predicted"/>
<feature type="non-terminal residue" evidence="1">
    <location>
        <position position="1"/>
    </location>
</feature>
<reference evidence="1 2" key="1">
    <citation type="journal article" date="2018" name="Vet. Microbiol.">
        <title>Characterisation of Staphylococcus felis isolated from cats using whole genome sequencing.</title>
        <authorList>
            <person name="Worthing K."/>
            <person name="Pang S."/>
            <person name="Trott D.J."/>
            <person name="Abraham S."/>
            <person name="Coombs G.W."/>
            <person name="Jordan D."/>
            <person name="McIntyre L."/>
            <person name="Davies M.R."/>
            <person name="Norris J."/>
        </authorList>
    </citation>
    <scope>NUCLEOTIDE SEQUENCE [LARGE SCALE GENOMIC DNA]</scope>
    <source>
        <strain evidence="1 2">F9</strain>
    </source>
</reference>
<evidence type="ECO:0000313" key="2">
    <source>
        <dbReference type="Proteomes" id="UP000256562"/>
    </source>
</evidence>
<evidence type="ECO:0000313" key="1">
    <source>
        <dbReference type="EMBL" id="REH91186.1"/>
    </source>
</evidence>
<dbReference type="GO" id="GO:0005524">
    <property type="term" value="F:ATP binding"/>
    <property type="evidence" value="ECO:0007669"/>
    <property type="project" value="UniProtKB-KW"/>
</dbReference>
<protein>
    <submittedName>
        <fullName evidence="1">Antibiotic ABC transporter ATP-binding protein</fullName>
    </submittedName>
</protein>
<organism evidence="1 2">
    <name type="scientific">Staphylococcus felis</name>
    <dbReference type="NCBI Taxonomy" id="46127"/>
    <lineage>
        <taxon>Bacteria</taxon>
        <taxon>Bacillati</taxon>
        <taxon>Bacillota</taxon>
        <taxon>Bacilli</taxon>
        <taxon>Bacillales</taxon>
        <taxon>Staphylococcaceae</taxon>
        <taxon>Staphylococcus</taxon>
    </lineage>
</organism>